<organism evidence="1 2">
    <name type="scientific">Odoribacter splanchnicus</name>
    <dbReference type="NCBI Taxonomy" id="28118"/>
    <lineage>
        <taxon>Bacteria</taxon>
        <taxon>Pseudomonadati</taxon>
        <taxon>Bacteroidota</taxon>
        <taxon>Bacteroidia</taxon>
        <taxon>Bacteroidales</taxon>
        <taxon>Odoribacteraceae</taxon>
        <taxon>Odoribacter</taxon>
    </lineage>
</organism>
<dbReference type="RefSeq" id="WP_118113342.1">
    <property type="nucleotide sequence ID" value="NZ_JAHONW010000070.1"/>
</dbReference>
<dbReference type="EMBL" id="JAKNDN010000077">
    <property type="protein sequence ID" value="MCG4962325.1"/>
    <property type="molecule type" value="Genomic_DNA"/>
</dbReference>
<comment type="caution">
    <text evidence="1">The sequence shown here is derived from an EMBL/GenBank/DDBJ whole genome shotgun (WGS) entry which is preliminary data.</text>
</comment>
<sequence>MNNVYYLQIDIDDSDISLLKKVDSILKIEHNTSNWWQYVIEQKKQINYITFFLNLLEGKYEALEKLGISREMISIWHLYEYKDNCYLKYSPDEFKRMGMNGLTLCVSCYNADSKFVF</sequence>
<protein>
    <submittedName>
        <fullName evidence="1">Uncharacterized protein</fullName>
    </submittedName>
</protein>
<accession>A0AAW5CMY0</accession>
<evidence type="ECO:0000313" key="2">
    <source>
        <dbReference type="Proteomes" id="UP001199750"/>
    </source>
</evidence>
<dbReference type="Proteomes" id="UP001199750">
    <property type="component" value="Unassembled WGS sequence"/>
</dbReference>
<dbReference type="AlphaFoldDB" id="A0AAW5CMY0"/>
<evidence type="ECO:0000313" key="1">
    <source>
        <dbReference type="EMBL" id="MCG4962325.1"/>
    </source>
</evidence>
<gene>
    <name evidence="1" type="ORF">L0P03_21140</name>
</gene>
<name>A0AAW5CMY0_9BACT</name>
<proteinExistence type="predicted"/>
<reference evidence="1" key="1">
    <citation type="submission" date="2022-01" db="EMBL/GenBank/DDBJ databases">
        <title>Collection of gut derived symbiotic bacterial strains cultured from healthy donors.</title>
        <authorList>
            <person name="Lin H."/>
            <person name="Kohout C."/>
            <person name="Waligurski E."/>
            <person name="Pamer E.G."/>
        </authorList>
    </citation>
    <scope>NUCLEOTIDE SEQUENCE</scope>
    <source>
        <strain evidence="1">DFI.1.149</strain>
    </source>
</reference>